<organism evidence="2 3">
    <name type="scientific">Microlunatus sagamiharensis</name>
    <dbReference type="NCBI Taxonomy" id="546874"/>
    <lineage>
        <taxon>Bacteria</taxon>
        <taxon>Bacillati</taxon>
        <taxon>Actinomycetota</taxon>
        <taxon>Actinomycetes</taxon>
        <taxon>Propionibacteriales</taxon>
        <taxon>Propionibacteriaceae</taxon>
        <taxon>Microlunatus</taxon>
    </lineage>
</organism>
<dbReference type="STRING" id="546874.SAMN04488544_2025"/>
<dbReference type="GO" id="GO:0005886">
    <property type="term" value="C:plasma membrane"/>
    <property type="evidence" value="ECO:0007669"/>
    <property type="project" value="TreeGrafter"/>
</dbReference>
<sequence length="185" mass="20498">MTTDVPLDRPLYDASFAQAVRRFWAKYAVFSGRAGRAEYWWWALAAAVVGLVLEAVRFVLVGASLSDYLASPLYSLRWTSVPSLVWFAATFVPTQALGVRRLHDGGRTGWWQLLSLVVFATSFVQTLFLPRTVSLTTPPPMLTGVPLLVTGLASAVTLLVEVVLIVWYTSPPVPAGERFERPRRS</sequence>
<dbReference type="PANTHER" id="PTHR34980">
    <property type="entry name" value="INNER MEMBRANE PROTEIN-RELATED-RELATED"/>
    <property type="match status" value="1"/>
</dbReference>
<name>A0A1H2MH41_9ACTN</name>
<feature type="transmembrane region" description="Helical" evidence="1">
    <location>
        <begin position="110"/>
        <end position="128"/>
    </location>
</feature>
<evidence type="ECO:0000313" key="2">
    <source>
        <dbReference type="EMBL" id="SDU92288.1"/>
    </source>
</evidence>
<dbReference type="EMBL" id="LT629799">
    <property type="protein sequence ID" value="SDU92288.1"/>
    <property type="molecule type" value="Genomic_DNA"/>
</dbReference>
<proteinExistence type="predicted"/>
<keyword evidence="3" id="KW-1185">Reference proteome</keyword>
<reference evidence="3" key="1">
    <citation type="submission" date="2016-10" db="EMBL/GenBank/DDBJ databases">
        <authorList>
            <person name="Varghese N."/>
            <person name="Submissions S."/>
        </authorList>
    </citation>
    <scope>NUCLEOTIDE SEQUENCE [LARGE SCALE GENOMIC DNA]</scope>
    <source>
        <strain evidence="3">DSM 21743</strain>
    </source>
</reference>
<dbReference type="OrthoDB" id="9812349at2"/>
<dbReference type="AlphaFoldDB" id="A0A1H2MH41"/>
<dbReference type="InterPro" id="IPR008523">
    <property type="entry name" value="DUF805"/>
</dbReference>
<accession>A0A1H2MH41</accession>
<evidence type="ECO:0000313" key="3">
    <source>
        <dbReference type="Proteomes" id="UP000198825"/>
    </source>
</evidence>
<feature type="transmembrane region" description="Helical" evidence="1">
    <location>
        <begin position="39"/>
        <end position="60"/>
    </location>
</feature>
<dbReference type="PANTHER" id="PTHR34980:SF2">
    <property type="entry name" value="INNER MEMBRANE PROTEIN YHAH-RELATED"/>
    <property type="match status" value="1"/>
</dbReference>
<dbReference type="Pfam" id="PF05656">
    <property type="entry name" value="DUF805"/>
    <property type="match status" value="1"/>
</dbReference>
<dbReference type="RefSeq" id="WP_091074306.1">
    <property type="nucleotide sequence ID" value="NZ_LT629799.1"/>
</dbReference>
<keyword evidence="1" id="KW-0472">Membrane</keyword>
<protein>
    <submittedName>
        <fullName evidence="2">Uncharacterized membrane protein YhaH, DUF805 family</fullName>
    </submittedName>
</protein>
<keyword evidence="1" id="KW-1133">Transmembrane helix</keyword>
<gene>
    <name evidence="2" type="ORF">SAMN04488544_2025</name>
</gene>
<keyword evidence="1" id="KW-0812">Transmembrane</keyword>
<feature type="transmembrane region" description="Helical" evidence="1">
    <location>
        <begin position="80"/>
        <end position="98"/>
    </location>
</feature>
<dbReference type="Proteomes" id="UP000198825">
    <property type="component" value="Chromosome I"/>
</dbReference>
<evidence type="ECO:0000256" key="1">
    <source>
        <dbReference type="SAM" id="Phobius"/>
    </source>
</evidence>
<feature type="transmembrane region" description="Helical" evidence="1">
    <location>
        <begin position="148"/>
        <end position="168"/>
    </location>
</feature>